<accession>A0A1R0GX72</accession>
<keyword evidence="1" id="KW-0223">Dioxygenase</keyword>
<dbReference type="STRING" id="133383.A0A1R0GX72"/>
<sequence>MEETDVLGFCQNLFEETTLDEQKCIQNLKVAAYTRISAKLKSISDSNSFLSVGEKLERLEQNNIQSDKNLDQVAVSKSKLKAISDSQRFAYLWSYKSSNNTLRKTIPIYSPTVFTIQECETIINDVLSRVEESKQNVSVLDESHTSLIKNESSLEDPLLCRSGACAVQIQTPKIHKYSDGWYSSRHSAFPTVDFPVEKLSVNIQKLVYRQLDYVIKKFISENTGIRSDFLVYRDLFIVKYSEDSQRGLVLHSDGCLISFNILLNNSEMFSGGGTFFEEFKKSFAGVQGTALVHDSSLMHSGIDITNGCRYILVGFVDTIS</sequence>
<keyword evidence="2" id="KW-1185">Reference proteome</keyword>
<gene>
    <name evidence="1" type="ORF">AYI68_g4403</name>
</gene>
<evidence type="ECO:0000313" key="1">
    <source>
        <dbReference type="EMBL" id="OLY81489.1"/>
    </source>
</evidence>
<dbReference type="EMBL" id="LSSL01002406">
    <property type="protein sequence ID" value="OLY81489.1"/>
    <property type="molecule type" value="Genomic_DNA"/>
</dbReference>
<dbReference type="Proteomes" id="UP000187455">
    <property type="component" value="Unassembled WGS sequence"/>
</dbReference>
<dbReference type="Gene3D" id="2.60.120.620">
    <property type="entry name" value="q2cbj1_9rhob like domain"/>
    <property type="match status" value="1"/>
</dbReference>
<comment type="caution">
    <text evidence="1">The sequence shown here is derived from an EMBL/GenBank/DDBJ whole genome shotgun (WGS) entry which is preliminary data.</text>
</comment>
<keyword evidence="1" id="KW-0560">Oxidoreductase</keyword>
<evidence type="ECO:0000313" key="2">
    <source>
        <dbReference type="Proteomes" id="UP000187455"/>
    </source>
</evidence>
<proteinExistence type="predicted"/>
<organism evidence="1 2">
    <name type="scientific">Smittium mucronatum</name>
    <dbReference type="NCBI Taxonomy" id="133383"/>
    <lineage>
        <taxon>Eukaryota</taxon>
        <taxon>Fungi</taxon>
        <taxon>Fungi incertae sedis</taxon>
        <taxon>Zoopagomycota</taxon>
        <taxon>Kickxellomycotina</taxon>
        <taxon>Harpellomycetes</taxon>
        <taxon>Harpellales</taxon>
        <taxon>Legeriomycetaceae</taxon>
        <taxon>Smittium</taxon>
    </lineage>
</organism>
<name>A0A1R0GX72_9FUNG</name>
<dbReference type="GO" id="GO:0051213">
    <property type="term" value="F:dioxygenase activity"/>
    <property type="evidence" value="ECO:0007669"/>
    <property type="project" value="UniProtKB-KW"/>
</dbReference>
<reference evidence="1 2" key="1">
    <citation type="journal article" date="2016" name="Mol. Biol. Evol.">
        <title>Genome-Wide Survey of Gut Fungi (Harpellales) Reveals the First Horizontally Transferred Ubiquitin Gene from a Mosquito Host.</title>
        <authorList>
            <person name="Wang Y."/>
            <person name="White M.M."/>
            <person name="Kvist S."/>
            <person name="Moncalvo J.M."/>
        </authorList>
    </citation>
    <scope>NUCLEOTIDE SEQUENCE [LARGE SCALE GENOMIC DNA]</scope>
    <source>
        <strain evidence="1 2">ALG-7-W6</strain>
    </source>
</reference>
<protein>
    <submittedName>
        <fullName evidence="1">Procollagen-lysine,2-oxoglutarate 5-dioxygenase 2</fullName>
    </submittedName>
</protein>
<dbReference type="OrthoDB" id="69177at2759"/>
<dbReference type="AlphaFoldDB" id="A0A1R0GX72"/>